<keyword evidence="6" id="KW-1185">Reference proteome</keyword>
<feature type="region of interest" description="Disordered" evidence="3">
    <location>
        <begin position="438"/>
        <end position="463"/>
    </location>
</feature>
<gene>
    <name evidence="5" type="ORF">RUM44_005680</name>
</gene>
<organism evidence="5 6">
    <name type="scientific">Polyplax serrata</name>
    <name type="common">Common mouse louse</name>
    <dbReference type="NCBI Taxonomy" id="468196"/>
    <lineage>
        <taxon>Eukaryota</taxon>
        <taxon>Metazoa</taxon>
        <taxon>Ecdysozoa</taxon>
        <taxon>Arthropoda</taxon>
        <taxon>Hexapoda</taxon>
        <taxon>Insecta</taxon>
        <taxon>Pterygota</taxon>
        <taxon>Neoptera</taxon>
        <taxon>Paraneoptera</taxon>
        <taxon>Psocodea</taxon>
        <taxon>Troctomorpha</taxon>
        <taxon>Phthiraptera</taxon>
        <taxon>Anoplura</taxon>
        <taxon>Polyplacidae</taxon>
        <taxon>Polyplax</taxon>
    </lineage>
</organism>
<feature type="compositionally biased region" description="Polar residues" evidence="3">
    <location>
        <begin position="194"/>
        <end position="203"/>
    </location>
</feature>
<dbReference type="InterPro" id="IPR051632">
    <property type="entry name" value="Rho_GEF"/>
</dbReference>
<dbReference type="Gene3D" id="3.30.60.20">
    <property type="match status" value="1"/>
</dbReference>
<evidence type="ECO:0000256" key="1">
    <source>
        <dbReference type="ARBA" id="ARBA00022723"/>
    </source>
</evidence>
<feature type="compositionally biased region" description="Polar residues" evidence="3">
    <location>
        <begin position="438"/>
        <end position="448"/>
    </location>
</feature>
<feature type="compositionally biased region" description="Polar residues" evidence="3">
    <location>
        <begin position="141"/>
        <end position="158"/>
    </location>
</feature>
<comment type="caution">
    <text evidence="5">The sequence shown here is derived from an EMBL/GenBank/DDBJ whole genome shotgun (WGS) entry which is preliminary data.</text>
</comment>
<feature type="region of interest" description="Disordered" evidence="3">
    <location>
        <begin position="125"/>
        <end position="158"/>
    </location>
</feature>
<evidence type="ECO:0000313" key="5">
    <source>
        <dbReference type="EMBL" id="KAK6630129.1"/>
    </source>
</evidence>
<keyword evidence="2" id="KW-0862">Zinc</keyword>
<feature type="domain" description="Phorbol-ester/DAG-type" evidence="4">
    <location>
        <begin position="382"/>
        <end position="430"/>
    </location>
</feature>
<evidence type="ECO:0000259" key="4">
    <source>
        <dbReference type="PROSITE" id="PS50081"/>
    </source>
</evidence>
<dbReference type="Proteomes" id="UP001359485">
    <property type="component" value="Unassembled WGS sequence"/>
</dbReference>
<keyword evidence="1" id="KW-0479">Metal-binding</keyword>
<dbReference type="SMART" id="SM00109">
    <property type="entry name" value="C1"/>
    <property type="match status" value="1"/>
</dbReference>
<dbReference type="SUPFAM" id="SSF57889">
    <property type="entry name" value="Cysteine-rich domain"/>
    <property type="match status" value="1"/>
</dbReference>
<reference evidence="5 6" key="1">
    <citation type="submission" date="2023-09" db="EMBL/GenBank/DDBJ databases">
        <title>Genomes of two closely related lineages of the louse Polyplax serrata with different host specificities.</title>
        <authorList>
            <person name="Martinu J."/>
            <person name="Tarabai H."/>
            <person name="Stefka J."/>
            <person name="Hypsa V."/>
        </authorList>
    </citation>
    <scope>NUCLEOTIDE SEQUENCE [LARGE SCALE GENOMIC DNA]</scope>
    <source>
        <strain evidence="5">98ZLc_SE</strain>
    </source>
</reference>
<dbReference type="EMBL" id="JAWJWF010000009">
    <property type="protein sequence ID" value="KAK6630129.1"/>
    <property type="molecule type" value="Genomic_DNA"/>
</dbReference>
<evidence type="ECO:0000313" key="6">
    <source>
        <dbReference type="Proteomes" id="UP001359485"/>
    </source>
</evidence>
<dbReference type="InterPro" id="IPR002219">
    <property type="entry name" value="PKC_DAG/PE"/>
</dbReference>
<name>A0ABR1AWB9_POLSC</name>
<dbReference type="PANTHER" id="PTHR13944:SF21">
    <property type="entry name" value="CYSTS, ISOFORM C"/>
    <property type="match status" value="1"/>
</dbReference>
<accession>A0ABR1AWB9</accession>
<dbReference type="InterPro" id="IPR046349">
    <property type="entry name" value="C1-like_sf"/>
</dbReference>
<dbReference type="PROSITE" id="PS50081">
    <property type="entry name" value="ZF_DAG_PE_2"/>
    <property type="match status" value="1"/>
</dbReference>
<dbReference type="PANTHER" id="PTHR13944">
    <property type="entry name" value="AGAP007712-PA"/>
    <property type="match status" value="1"/>
</dbReference>
<dbReference type="Pfam" id="PF00130">
    <property type="entry name" value="C1_1"/>
    <property type="match status" value="1"/>
</dbReference>
<protein>
    <recommendedName>
        <fullName evidence="4">Phorbol-ester/DAG-type domain-containing protein</fullName>
    </recommendedName>
</protein>
<feature type="region of interest" description="Disordered" evidence="3">
    <location>
        <begin position="192"/>
        <end position="219"/>
    </location>
</feature>
<feature type="compositionally biased region" description="Low complexity" evidence="3">
    <location>
        <begin position="449"/>
        <end position="458"/>
    </location>
</feature>
<sequence length="516" mass="57238">MEEDKHFPSFSQTLLTEFYLSLFGFVIEYLNFSGADSDEDIITDYLSESDRTGPPMTNNIGGPGPLVPIISVTPHSPGSKHYLILDENLQHLHRIHDTIQQMRHVIGFNGSGGLNLRLNQSSRLSSSCPSLNDAGSDPELFTNSNSTPTHGTSKGSSKQWLVSKGVLDADLNRRRSWTALEDLTSGKGLKTCRQRSMSLSSLDSEQDDPFSDQQDGGSTSLLVTAGKAVGITGRRSNRNNGGASTHSLNEADLQNDFNVIIAKRQTENMPHPSPPHGHLHKSVSTPSIIAVRDIVPEVTSEENTVMLPVCQLRPSGTESETEEEVIHTLMDTTQHYVVDMPPNSQMHLHQLFEEAYDGHSEKRRKRGSLFFRKKKDKVKKTAHQWVSVSYGFPYNCDSCSKSLNNKPALYCDNCTKRVHSSSCKDQVSECVKAKSSKTSSKPQSITKRSSSSQPSGSSNRYVHPHTKVSFSKRFQSGNDRCTDYKVRMMGPFLKFGALYLFSLVSTMHPIVLIQLV</sequence>
<evidence type="ECO:0000256" key="3">
    <source>
        <dbReference type="SAM" id="MobiDB-lite"/>
    </source>
</evidence>
<proteinExistence type="predicted"/>
<dbReference type="CDD" id="cd20815">
    <property type="entry name" value="C1_p190RhoGEF-like"/>
    <property type="match status" value="1"/>
</dbReference>
<evidence type="ECO:0000256" key="2">
    <source>
        <dbReference type="ARBA" id="ARBA00022833"/>
    </source>
</evidence>